<sequence length="193" mass="20617">MSRTEQDERALRAAQDETVGGRVREVTAHEVGDVGAPEAGAPEVSVVVPTHDRADLLPRLLRSILGQQGVDLELIVVDDGSSDDTPAVLAGCADPRLRVLRHPTARGVAAARNLGTEHARGRWVAWCDDDDVWAPDKLHLQLQALTASPGARWCNGGSAYVDADLRLTRVRRCPVPETVATDLLRVNAVTGGG</sequence>
<dbReference type="SUPFAM" id="SSF53448">
    <property type="entry name" value="Nucleotide-diphospho-sugar transferases"/>
    <property type="match status" value="1"/>
</dbReference>
<keyword evidence="3" id="KW-0808">Transferase</keyword>
<protein>
    <recommendedName>
        <fullName evidence="5">Glycosyltransferase 2-like domain-containing protein</fullName>
    </recommendedName>
</protein>
<evidence type="ECO:0000313" key="6">
    <source>
        <dbReference type="EMBL" id="CAA9323181.1"/>
    </source>
</evidence>
<dbReference type="PANTHER" id="PTHR43685:SF5">
    <property type="entry name" value="GLYCOSYLTRANSFERASE EPSE-RELATED"/>
    <property type="match status" value="1"/>
</dbReference>
<keyword evidence="2" id="KW-0328">Glycosyltransferase</keyword>
<dbReference type="PANTHER" id="PTHR43685">
    <property type="entry name" value="GLYCOSYLTRANSFERASE"/>
    <property type="match status" value="1"/>
</dbReference>
<accession>A0A6J4L513</accession>
<gene>
    <name evidence="6" type="ORF">AVDCRST_MAG48-2757</name>
</gene>
<organism evidence="6">
    <name type="scientific">uncultured Friedmanniella sp</name>
    <dbReference type="NCBI Taxonomy" id="335381"/>
    <lineage>
        <taxon>Bacteria</taxon>
        <taxon>Bacillati</taxon>
        <taxon>Actinomycetota</taxon>
        <taxon>Actinomycetes</taxon>
        <taxon>Propionibacteriales</taxon>
        <taxon>Nocardioidaceae</taxon>
        <taxon>Friedmanniella</taxon>
        <taxon>environmental samples</taxon>
    </lineage>
</organism>
<name>A0A6J4L513_9ACTN</name>
<evidence type="ECO:0000256" key="2">
    <source>
        <dbReference type="ARBA" id="ARBA00022676"/>
    </source>
</evidence>
<feature type="domain" description="Glycosyltransferase 2-like" evidence="5">
    <location>
        <begin position="45"/>
        <end position="147"/>
    </location>
</feature>
<reference evidence="6" key="1">
    <citation type="submission" date="2020-02" db="EMBL/GenBank/DDBJ databases">
        <authorList>
            <person name="Meier V. D."/>
        </authorList>
    </citation>
    <scope>NUCLEOTIDE SEQUENCE</scope>
    <source>
        <strain evidence="6">AVDCRST_MAG48</strain>
    </source>
</reference>
<dbReference type="InterPro" id="IPR001173">
    <property type="entry name" value="Glyco_trans_2-like"/>
</dbReference>
<evidence type="ECO:0000256" key="4">
    <source>
        <dbReference type="SAM" id="MobiDB-lite"/>
    </source>
</evidence>
<evidence type="ECO:0000259" key="5">
    <source>
        <dbReference type="Pfam" id="PF00535"/>
    </source>
</evidence>
<evidence type="ECO:0000256" key="3">
    <source>
        <dbReference type="ARBA" id="ARBA00022679"/>
    </source>
</evidence>
<feature type="region of interest" description="Disordered" evidence="4">
    <location>
        <begin position="1"/>
        <end position="23"/>
    </location>
</feature>
<feature type="compositionally biased region" description="Basic and acidic residues" evidence="4">
    <location>
        <begin position="1"/>
        <end position="15"/>
    </location>
</feature>
<dbReference type="EMBL" id="CADCTS010000394">
    <property type="protein sequence ID" value="CAA9323181.1"/>
    <property type="molecule type" value="Genomic_DNA"/>
</dbReference>
<dbReference type="AlphaFoldDB" id="A0A6J4L513"/>
<comment type="similarity">
    <text evidence="1">Belongs to the glycosyltransferase 2 family.</text>
</comment>
<feature type="non-terminal residue" evidence="6">
    <location>
        <position position="193"/>
    </location>
</feature>
<dbReference type="CDD" id="cd00761">
    <property type="entry name" value="Glyco_tranf_GTA_type"/>
    <property type="match status" value="1"/>
</dbReference>
<dbReference type="InterPro" id="IPR050834">
    <property type="entry name" value="Glycosyltransf_2"/>
</dbReference>
<dbReference type="GO" id="GO:0016757">
    <property type="term" value="F:glycosyltransferase activity"/>
    <property type="evidence" value="ECO:0007669"/>
    <property type="project" value="UniProtKB-KW"/>
</dbReference>
<proteinExistence type="inferred from homology"/>
<dbReference type="Gene3D" id="3.90.550.10">
    <property type="entry name" value="Spore Coat Polysaccharide Biosynthesis Protein SpsA, Chain A"/>
    <property type="match status" value="1"/>
</dbReference>
<dbReference type="Pfam" id="PF00535">
    <property type="entry name" value="Glycos_transf_2"/>
    <property type="match status" value="1"/>
</dbReference>
<dbReference type="InterPro" id="IPR029044">
    <property type="entry name" value="Nucleotide-diphossugar_trans"/>
</dbReference>
<evidence type="ECO:0000256" key="1">
    <source>
        <dbReference type="ARBA" id="ARBA00006739"/>
    </source>
</evidence>